<dbReference type="SUPFAM" id="SSF52172">
    <property type="entry name" value="CheY-like"/>
    <property type="match status" value="1"/>
</dbReference>
<dbReference type="InterPro" id="IPR007492">
    <property type="entry name" value="LytTR_DNA-bd_dom"/>
</dbReference>
<evidence type="ECO:0000259" key="4">
    <source>
        <dbReference type="PROSITE" id="PS50110"/>
    </source>
</evidence>
<evidence type="ECO:0000313" key="7">
    <source>
        <dbReference type="Proteomes" id="UP000284277"/>
    </source>
</evidence>
<gene>
    <name evidence="6" type="ORF">BET01_05550</name>
</gene>
<evidence type="ECO:0000256" key="2">
    <source>
        <dbReference type="ARBA" id="ARBA00024867"/>
    </source>
</evidence>
<dbReference type="Pfam" id="PF00072">
    <property type="entry name" value="Response_reg"/>
    <property type="match status" value="1"/>
</dbReference>
<evidence type="ECO:0000259" key="5">
    <source>
        <dbReference type="PROSITE" id="PS50930"/>
    </source>
</evidence>
<dbReference type="SMART" id="SM00448">
    <property type="entry name" value="REC"/>
    <property type="match status" value="1"/>
</dbReference>
<dbReference type="PANTHER" id="PTHR37299">
    <property type="entry name" value="TRANSCRIPTIONAL REGULATOR-RELATED"/>
    <property type="match status" value="1"/>
</dbReference>
<dbReference type="InterPro" id="IPR046947">
    <property type="entry name" value="LytR-like"/>
</dbReference>
<sequence length="247" mass="29273">MLSIAICDDDKSDAAKIEALIKDYMSPKEMPYQLKRFQSGEELLETREVFELLFLDIGLGGMNGIQVGKIIRETSRNSKVIYTTSYKQYCKQAVNRVHAFAYLVKPITKDKMDRQLDEILQCILEEHEKDETIKFEILEITQDGELENRIKDFEVKDIYYFEYFNRKIKIKLENEEYFFKDKMKDLAEKMQMHNFEACHQCFLINLRHVKKIKGYEVFLNNNDIIPVSQKKSADFRKKLNTFIQSAI</sequence>
<dbReference type="EMBL" id="MCIA01000030">
    <property type="protein sequence ID" value="RKD30780.1"/>
    <property type="molecule type" value="Genomic_DNA"/>
</dbReference>
<dbReference type="GO" id="GO:0003677">
    <property type="term" value="F:DNA binding"/>
    <property type="evidence" value="ECO:0007669"/>
    <property type="project" value="InterPro"/>
</dbReference>
<dbReference type="InterPro" id="IPR011006">
    <property type="entry name" value="CheY-like_superfamily"/>
</dbReference>
<dbReference type="GO" id="GO:0000156">
    <property type="term" value="F:phosphorelay response regulator activity"/>
    <property type="evidence" value="ECO:0007669"/>
    <property type="project" value="InterPro"/>
</dbReference>
<dbReference type="CDD" id="cd00156">
    <property type="entry name" value="REC"/>
    <property type="match status" value="1"/>
</dbReference>
<evidence type="ECO:0000256" key="1">
    <source>
        <dbReference type="ARBA" id="ARBA00018672"/>
    </source>
</evidence>
<protein>
    <recommendedName>
        <fullName evidence="1">Stage 0 sporulation protein A homolog</fullName>
    </recommendedName>
</protein>
<dbReference type="PROSITE" id="PS50930">
    <property type="entry name" value="HTH_LYTTR"/>
    <property type="match status" value="1"/>
</dbReference>
<proteinExistence type="predicted"/>
<feature type="domain" description="HTH LytTR-type" evidence="5">
    <location>
        <begin position="146"/>
        <end position="241"/>
    </location>
</feature>
<dbReference type="SMART" id="SM00850">
    <property type="entry name" value="LytTR"/>
    <property type="match status" value="1"/>
</dbReference>
<keyword evidence="3" id="KW-0597">Phosphoprotein</keyword>
<dbReference type="RefSeq" id="WP_120197571.1">
    <property type="nucleotide sequence ID" value="NZ_MCIA01000030.1"/>
</dbReference>
<dbReference type="PANTHER" id="PTHR37299:SF1">
    <property type="entry name" value="STAGE 0 SPORULATION PROTEIN A HOMOLOG"/>
    <property type="match status" value="1"/>
</dbReference>
<comment type="function">
    <text evidence="2">May play the central regulatory role in sporulation. It may be an element of the effector pathway responsible for the activation of sporulation genes in response to nutritional stress. Spo0A may act in concert with spo0H (a sigma factor) to control the expression of some genes that are critical to the sporulation process.</text>
</comment>
<dbReference type="OrthoDB" id="9774865at2"/>
<organism evidence="6 7">
    <name type="scientific">Lacrimispora algidixylanolytica</name>
    <dbReference type="NCBI Taxonomy" id="94868"/>
    <lineage>
        <taxon>Bacteria</taxon>
        <taxon>Bacillati</taxon>
        <taxon>Bacillota</taxon>
        <taxon>Clostridia</taxon>
        <taxon>Lachnospirales</taxon>
        <taxon>Lachnospiraceae</taxon>
        <taxon>Lacrimispora</taxon>
    </lineage>
</organism>
<evidence type="ECO:0000256" key="3">
    <source>
        <dbReference type="PROSITE-ProRule" id="PRU00169"/>
    </source>
</evidence>
<dbReference type="PROSITE" id="PS50110">
    <property type="entry name" value="RESPONSE_REGULATORY"/>
    <property type="match status" value="1"/>
</dbReference>
<dbReference type="Gene3D" id="2.40.50.1020">
    <property type="entry name" value="LytTr DNA-binding domain"/>
    <property type="match status" value="1"/>
</dbReference>
<keyword evidence="7" id="KW-1185">Reference proteome</keyword>
<evidence type="ECO:0000313" key="6">
    <source>
        <dbReference type="EMBL" id="RKD30780.1"/>
    </source>
</evidence>
<dbReference type="Gene3D" id="3.40.50.2300">
    <property type="match status" value="1"/>
</dbReference>
<dbReference type="InterPro" id="IPR001789">
    <property type="entry name" value="Sig_transdc_resp-reg_receiver"/>
</dbReference>
<reference evidence="6 7" key="1">
    <citation type="submission" date="2016-08" db="EMBL/GenBank/DDBJ databases">
        <title>A new outlook on sporulation: Clostridium algidixylanolyticum.</title>
        <authorList>
            <person name="Poppleton D.I."/>
            <person name="Gribaldo S."/>
        </authorList>
    </citation>
    <scope>NUCLEOTIDE SEQUENCE [LARGE SCALE GENOMIC DNA]</scope>
    <source>
        <strain evidence="6 7">SPL73</strain>
    </source>
</reference>
<comment type="caution">
    <text evidence="6">The sequence shown here is derived from an EMBL/GenBank/DDBJ whole genome shotgun (WGS) entry which is preliminary data.</text>
</comment>
<dbReference type="Pfam" id="PF04397">
    <property type="entry name" value="LytTR"/>
    <property type="match status" value="1"/>
</dbReference>
<dbReference type="Proteomes" id="UP000284277">
    <property type="component" value="Unassembled WGS sequence"/>
</dbReference>
<dbReference type="AlphaFoldDB" id="A0A419SZR7"/>
<feature type="modified residue" description="4-aspartylphosphate" evidence="3">
    <location>
        <position position="56"/>
    </location>
</feature>
<accession>A0A419SZR7</accession>
<name>A0A419SZR7_9FIRM</name>
<feature type="domain" description="Response regulatory" evidence="4">
    <location>
        <begin position="3"/>
        <end position="120"/>
    </location>
</feature>